<feature type="domain" description="Nitroreductase" evidence="3">
    <location>
        <begin position="73"/>
        <end position="155"/>
    </location>
</feature>
<dbReference type="SUPFAM" id="SSF55469">
    <property type="entry name" value="FMN-dependent nitroreductase-like"/>
    <property type="match status" value="1"/>
</dbReference>
<dbReference type="AlphaFoldDB" id="A0A7C4TJA5"/>
<evidence type="ECO:0000256" key="1">
    <source>
        <dbReference type="ARBA" id="ARBA00007118"/>
    </source>
</evidence>
<comment type="similarity">
    <text evidence="1">Belongs to the nitroreductase family.</text>
</comment>
<dbReference type="PANTHER" id="PTHR43673">
    <property type="entry name" value="NAD(P)H NITROREDUCTASE YDGI-RELATED"/>
    <property type="match status" value="1"/>
</dbReference>
<gene>
    <name evidence="4" type="ORF">ENV60_08345</name>
</gene>
<dbReference type="Gene3D" id="3.40.109.10">
    <property type="entry name" value="NADH Oxidase"/>
    <property type="match status" value="1"/>
</dbReference>
<evidence type="ECO:0000313" key="4">
    <source>
        <dbReference type="EMBL" id="HGV98289.1"/>
    </source>
</evidence>
<evidence type="ECO:0000259" key="3">
    <source>
        <dbReference type="Pfam" id="PF00881"/>
    </source>
</evidence>
<dbReference type="PANTHER" id="PTHR43673:SF10">
    <property type="entry name" value="NADH DEHYDROGENASE_NAD(P)H NITROREDUCTASE XCC3605-RELATED"/>
    <property type="match status" value="1"/>
</dbReference>
<organism evidence="4">
    <name type="scientific">candidate division WOR-3 bacterium</name>
    <dbReference type="NCBI Taxonomy" id="2052148"/>
    <lineage>
        <taxon>Bacteria</taxon>
        <taxon>Bacteria division WOR-3</taxon>
    </lineage>
</organism>
<dbReference type="Pfam" id="PF00881">
    <property type="entry name" value="Nitroreductase"/>
    <property type="match status" value="2"/>
</dbReference>
<dbReference type="GO" id="GO:0016491">
    <property type="term" value="F:oxidoreductase activity"/>
    <property type="evidence" value="ECO:0007669"/>
    <property type="project" value="UniProtKB-KW"/>
</dbReference>
<evidence type="ECO:0000256" key="2">
    <source>
        <dbReference type="ARBA" id="ARBA00023002"/>
    </source>
</evidence>
<proteinExistence type="inferred from homology"/>
<dbReference type="EMBL" id="DTGZ01000157">
    <property type="protein sequence ID" value="HGV98289.1"/>
    <property type="molecule type" value="Genomic_DNA"/>
</dbReference>
<sequence>MDVFEAIRWRRSVRKFSSQKIEKEKILKILEAGRLAPSSSNRQAWHFVVVDDPSIISRIPEKVTFGTKSIISWIKEAPLVIVGCYTKAITHFLANLYGHENHLIDISIAMTHMVLEATELGIGTCYIGWFNEKHLKKILKIPDHYRVAMLVVFGYPAEPSTPEGIGGIKPRPRKELKEIVSYNQWGKELPN</sequence>
<reference evidence="4" key="1">
    <citation type="journal article" date="2020" name="mSystems">
        <title>Genome- and Community-Level Interaction Insights into Carbon Utilization and Element Cycling Functions of Hydrothermarchaeota in Hydrothermal Sediment.</title>
        <authorList>
            <person name="Zhou Z."/>
            <person name="Liu Y."/>
            <person name="Xu W."/>
            <person name="Pan J."/>
            <person name="Luo Z.H."/>
            <person name="Li M."/>
        </authorList>
    </citation>
    <scope>NUCLEOTIDE SEQUENCE [LARGE SCALE GENOMIC DNA]</scope>
    <source>
        <strain evidence="4">SpSt-774</strain>
    </source>
</reference>
<keyword evidence="2" id="KW-0560">Oxidoreductase</keyword>
<dbReference type="InterPro" id="IPR000415">
    <property type="entry name" value="Nitroreductase-like"/>
</dbReference>
<accession>A0A7C4TJA5</accession>
<dbReference type="InterPro" id="IPR029479">
    <property type="entry name" value="Nitroreductase"/>
</dbReference>
<name>A0A7C4TJA5_UNCW3</name>
<comment type="caution">
    <text evidence="4">The sequence shown here is derived from an EMBL/GenBank/DDBJ whole genome shotgun (WGS) entry which is preliminary data.</text>
</comment>
<feature type="domain" description="Nitroreductase" evidence="3">
    <location>
        <begin position="7"/>
        <end position="61"/>
    </location>
</feature>
<protein>
    <submittedName>
        <fullName evidence="4">Nitroreductase</fullName>
    </submittedName>
</protein>